<evidence type="ECO:0000256" key="9">
    <source>
        <dbReference type="ARBA" id="ARBA00041117"/>
    </source>
</evidence>
<feature type="transmembrane region" description="Helical" evidence="11">
    <location>
        <begin position="31"/>
        <end position="53"/>
    </location>
</feature>
<evidence type="ECO:0000256" key="3">
    <source>
        <dbReference type="ARBA" id="ARBA00022475"/>
    </source>
</evidence>
<evidence type="ECO:0000256" key="2">
    <source>
        <dbReference type="ARBA" id="ARBA00009969"/>
    </source>
</evidence>
<feature type="transmembrane region" description="Helical" evidence="11">
    <location>
        <begin position="144"/>
        <end position="172"/>
    </location>
</feature>
<dbReference type="STRING" id="1071380.I2GX79"/>
<dbReference type="GO" id="GO:0000324">
    <property type="term" value="C:fungal-type vacuole"/>
    <property type="evidence" value="ECO:0007669"/>
    <property type="project" value="TreeGrafter"/>
</dbReference>
<evidence type="ECO:0000256" key="5">
    <source>
        <dbReference type="ARBA" id="ARBA00022989"/>
    </source>
</evidence>
<feature type="transmembrane region" description="Helical" evidence="11">
    <location>
        <begin position="65"/>
        <end position="84"/>
    </location>
</feature>
<comment type="similarity">
    <text evidence="2">Belongs to the lipid-translocating exporter (LTE) (TC 9.A.26.1) family.</text>
</comment>
<dbReference type="Proteomes" id="UP000002866">
    <property type="component" value="Chromosome 1"/>
</dbReference>
<comment type="function">
    <text evidence="8">Catalyzes the ATP-dependent translocation of sphingoid long-chain bases (LCBs) from the cytoplasmic site toward the extracytoplasmic side of the membrane (flip-flop). Involved in the establishment of the functional lipid asymmetry of the plasma membrane. Regulates intracellular levels of LCBs, sphingolipid precursors that are growth inhibitory at increased levels.</text>
</comment>
<feature type="compositionally biased region" description="Basic and acidic residues" evidence="10">
    <location>
        <begin position="368"/>
        <end position="383"/>
    </location>
</feature>
<evidence type="ECO:0000256" key="1">
    <source>
        <dbReference type="ARBA" id="ARBA00004651"/>
    </source>
</evidence>
<dbReference type="OrthoDB" id="3358017at2759"/>
<dbReference type="PANTHER" id="PTHR31465:SF9">
    <property type="entry name" value="SPHINGOID LONG-CHAIN BASE TRANSPORTER RSB1"/>
    <property type="match status" value="1"/>
</dbReference>
<keyword evidence="6" id="KW-0445">Lipid transport</keyword>
<keyword evidence="13" id="KW-1185">Reference proteome</keyword>
<keyword evidence="3" id="KW-1003">Cell membrane</keyword>
<keyword evidence="6" id="KW-0813">Transport</keyword>
<evidence type="ECO:0000256" key="7">
    <source>
        <dbReference type="ARBA" id="ARBA00023136"/>
    </source>
</evidence>
<dbReference type="KEGG" id="tbl:TBLA_0A09460"/>
<dbReference type="InterPro" id="IPR007568">
    <property type="entry name" value="RTA1"/>
</dbReference>
<dbReference type="EMBL" id="HE806316">
    <property type="protein sequence ID" value="CCH58731.1"/>
    <property type="molecule type" value="Genomic_DNA"/>
</dbReference>
<keyword evidence="7 11" id="KW-0472">Membrane</keyword>
<evidence type="ECO:0000256" key="8">
    <source>
        <dbReference type="ARBA" id="ARBA00037472"/>
    </source>
</evidence>
<dbReference type="InParanoid" id="I2GX79"/>
<evidence type="ECO:0000313" key="12">
    <source>
        <dbReference type="EMBL" id="CCH58731.1"/>
    </source>
</evidence>
<feature type="transmembrane region" description="Helical" evidence="11">
    <location>
        <begin position="105"/>
        <end position="124"/>
    </location>
</feature>
<comment type="subcellular location">
    <subcellularLocation>
        <location evidence="1">Cell membrane</location>
        <topology evidence="1">Multi-pass membrane protein</topology>
    </subcellularLocation>
</comment>
<evidence type="ECO:0000256" key="10">
    <source>
        <dbReference type="SAM" id="MobiDB-lite"/>
    </source>
</evidence>
<dbReference type="AlphaFoldDB" id="I2GX79"/>
<evidence type="ECO:0000256" key="4">
    <source>
        <dbReference type="ARBA" id="ARBA00022692"/>
    </source>
</evidence>
<name>I2GX79_HENB6</name>
<organism evidence="12 13">
    <name type="scientific">Henningerozyma blattae (strain ATCC 34711 / CBS 6284 / DSM 70876 / NBRC 10599 / NRRL Y-10934 / UCD 77-7)</name>
    <name type="common">Yeast</name>
    <name type="synonym">Tetrapisispora blattae</name>
    <dbReference type="NCBI Taxonomy" id="1071380"/>
    <lineage>
        <taxon>Eukaryota</taxon>
        <taxon>Fungi</taxon>
        <taxon>Dikarya</taxon>
        <taxon>Ascomycota</taxon>
        <taxon>Saccharomycotina</taxon>
        <taxon>Saccharomycetes</taxon>
        <taxon>Saccharomycetales</taxon>
        <taxon>Saccharomycetaceae</taxon>
        <taxon>Henningerozyma</taxon>
    </lineage>
</organism>
<feature type="region of interest" description="Disordered" evidence="10">
    <location>
        <begin position="358"/>
        <end position="393"/>
    </location>
</feature>
<dbReference type="GO" id="GO:0006869">
    <property type="term" value="P:lipid transport"/>
    <property type="evidence" value="ECO:0007669"/>
    <property type="project" value="UniProtKB-KW"/>
</dbReference>
<reference evidence="12 13" key="1">
    <citation type="journal article" date="2011" name="Proc. Natl. Acad. Sci. U.S.A.">
        <title>Evolutionary erosion of yeast sex chromosomes by mating-type switching accidents.</title>
        <authorList>
            <person name="Gordon J.L."/>
            <person name="Armisen D."/>
            <person name="Proux-Wera E."/>
            <person name="Oheigeartaigh S.S."/>
            <person name="Byrne K.P."/>
            <person name="Wolfe K.H."/>
        </authorList>
    </citation>
    <scope>NUCLEOTIDE SEQUENCE [LARGE SCALE GENOMIC DNA]</scope>
    <source>
        <strain evidence="13">ATCC 34711 / CBS 6284 / DSM 70876 / NBRC 10599 / NRRL Y-10934 / UCD 77-7</strain>
    </source>
</reference>
<feature type="transmembrane region" description="Helical" evidence="11">
    <location>
        <begin position="218"/>
        <end position="239"/>
    </location>
</feature>
<proteinExistence type="inferred from homology"/>
<dbReference type="eggNOG" id="ENOG502QU4U">
    <property type="taxonomic scope" value="Eukaryota"/>
</dbReference>
<gene>
    <name evidence="12" type="primary">TBLA0A09460</name>
    <name evidence="12" type="ORF">TBLA_0A09460</name>
</gene>
<evidence type="ECO:0000256" key="11">
    <source>
        <dbReference type="SAM" id="Phobius"/>
    </source>
</evidence>
<dbReference type="HOGENOM" id="CLU_033465_6_3_1"/>
<feature type="transmembrane region" description="Helical" evidence="11">
    <location>
        <begin position="6"/>
        <end position="24"/>
    </location>
</feature>
<evidence type="ECO:0000313" key="13">
    <source>
        <dbReference type="Proteomes" id="UP000002866"/>
    </source>
</evidence>
<keyword evidence="4 11" id="KW-0812">Transmembrane</keyword>
<sequence>MVPNIGFNLAMLVIWGIILAVNCVQVYWRQWWFSIAFICADILEILGYVGRVIGHYNLYSLDPYILQMVCLTLAPIFTMGGLYYQLAKLIEIYGHKYSLLPSPMAYSYIFIFCDIVSLAVQAAGGGVAATDVADSKSSHQGTQIFIGGLSLQVATMVIFMVLWFYFTWIVYIDTRLKYTGKKFPTWSVLKVPNIQLEQYYREKYAHLRVNPERFLFKYFPLAFSAAVIFVFIRCCYRLAELVDGWSGYIITHENYFIILDALMVSMATVLMSIFHPGLAFDGLHTSIPITKGHVDPETLMNVDLESSAYKYDEDIQVQSGCNDGDVDIQTIHTQTVGKYNDFDKRDELEVVDEVNSFKSSSNGTLDTEVEHQIDDDKEEKVDLKPSTSIEYAV</sequence>
<accession>I2GX79</accession>
<dbReference type="GO" id="GO:0005886">
    <property type="term" value="C:plasma membrane"/>
    <property type="evidence" value="ECO:0007669"/>
    <property type="project" value="UniProtKB-SubCell"/>
</dbReference>
<keyword evidence="5 11" id="KW-1133">Transmembrane helix</keyword>
<protein>
    <recommendedName>
        <fullName evidence="9">Sphingoid long-chain base transporter RSB1</fullName>
    </recommendedName>
</protein>
<feature type="transmembrane region" description="Helical" evidence="11">
    <location>
        <begin position="255"/>
        <end position="274"/>
    </location>
</feature>
<dbReference type="RefSeq" id="XP_004178250.1">
    <property type="nucleotide sequence ID" value="XM_004178202.1"/>
</dbReference>
<dbReference type="PANTHER" id="PTHR31465">
    <property type="entry name" value="PROTEIN RTA1-RELATED"/>
    <property type="match status" value="1"/>
</dbReference>
<dbReference type="Pfam" id="PF04479">
    <property type="entry name" value="RTA1"/>
    <property type="match status" value="1"/>
</dbReference>
<dbReference type="FunCoup" id="I2GX79">
    <property type="interactions" value="61"/>
</dbReference>
<evidence type="ECO:0000256" key="6">
    <source>
        <dbReference type="ARBA" id="ARBA00023055"/>
    </source>
</evidence>
<dbReference type="GeneID" id="14493564"/>
<dbReference type="OMA" id="THEWYFI"/>